<dbReference type="SMART" id="SM00915">
    <property type="entry name" value="Jacalin"/>
    <property type="match status" value="1"/>
</dbReference>
<dbReference type="EMBL" id="SPHZ02000012">
    <property type="protein sequence ID" value="KAF0889630.1"/>
    <property type="molecule type" value="Genomic_DNA"/>
</dbReference>
<dbReference type="InterPro" id="IPR036404">
    <property type="entry name" value="Jacalin-like_lectin_dom_sf"/>
</dbReference>
<evidence type="ECO:0000256" key="1">
    <source>
        <dbReference type="ARBA" id="ARBA00022734"/>
    </source>
</evidence>
<evidence type="ECO:0000313" key="3">
    <source>
        <dbReference type="EMBL" id="KAF0889630.1"/>
    </source>
</evidence>
<feature type="domain" description="Jacalin-type lectin" evidence="2">
    <location>
        <begin position="15"/>
        <end position="166"/>
    </location>
</feature>
<dbReference type="Gene3D" id="2.100.10.30">
    <property type="entry name" value="Jacalin-like lectin domain"/>
    <property type="match status" value="1"/>
</dbReference>
<evidence type="ECO:0000313" key="4">
    <source>
        <dbReference type="Proteomes" id="UP000479710"/>
    </source>
</evidence>
<dbReference type="OrthoDB" id="581739at2759"/>
<dbReference type="EMBL" id="SPHZ02000012">
    <property type="protein sequence ID" value="KAF0889629.1"/>
    <property type="molecule type" value="Genomic_DNA"/>
</dbReference>
<dbReference type="GO" id="GO:0030246">
    <property type="term" value="F:carbohydrate binding"/>
    <property type="evidence" value="ECO:0007669"/>
    <property type="project" value="UniProtKB-KW"/>
</dbReference>
<accession>A0A6G1BNV7</accession>
<keyword evidence="4" id="KW-1185">Reference proteome</keyword>
<dbReference type="InterPro" id="IPR001229">
    <property type="entry name" value="Jacalin-like_lectin_dom"/>
</dbReference>
<keyword evidence="1" id="KW-0430">Lectin</keyword>
<dbReference type="Pfam" id="PF01419">
    <property type="entry name" value="Jacalin"/>
    <property type="match status" value="1"/>
</dbReference>
<evidence type="ECO:0000259" key="2">
    <source>
        <dbReference type="PROSITE" id="PS51752"/>
    </source>
</evidence>
<dbReference type="SUPFAM" id="SSF51101">
    <property type="entry name" value="Mannose-binding lectins"/>
    <property type="match status" value="1"/>
</dbReference>
<comment type="caution">
    <text evidence="3">The sequence shown here is derived from an EMBL/GenBank/DDBJ whole genome shotgun (WGS) entry which is preliminary data.</text>
</comment>
<proteinExistence type="predicted"/>
<protein>
    <recommendedName>
        <fullName evidence="2">Jacalin-type lectin domain-containing protein</fullName>
    </recommendedName>
</protein>
<dbReference type="AlphaFoldDB" id="A0A6G1BNV7"/>
<name>A0A6G1BNV7_9ORYZ</name>
<gene>
    <name evidence="3" type="ORF">E2562_030115</name>
</gene>
<sequence>MVSPRNSAGCSSSGVVKVGPWGAGSGGRPWDDGGGYTGIRSITIQAYGIVEAINVEYDLYGLPVLGKNEYIPVASTELYTEKINLNFPDEFLTTVKGWIDHQQIIDLQFKTSQQRTFGPFRRGAYPWSVIRASLFECSVDGAGAIVGFSGRSSQFKINSIALYVATLCPASHFYKKMEEQGLVAYRTSPLCMPRPDWASLR</sequence>
<dbReference type="PANTHER" id="PTHR47293">
    <property type="entry name" value="JACALIN-RELATED LECTIN 3"/>
    <property type="match status" value="1"/>
</dbReference>
<dbReference type="Proteomes" id="UP000479710">
    <property type="component" value="Unassembled WGS sequence"/>
</dbReference>
<reference evidence="3 4" key="1">
    <citation type="submission" date="2019-11" db="EMBL/GenBank/DDBJ databases">
        <title>Whole genome sequence of Oryza granulata.</title>
        <authorList>
            <person name="Li W."/>
        </authorList>
    </citation>
    <scope>NUCLEOTIDE SEQUENCE [LARGE SCALE GENOMIC DNA]</scope>
    <source>
        <strain evidence="4">cv. Menghai</strain>
        <tissue evidence="3">Leaf</tissue>
    </source>
</reference>
<dbReference type="PROSITE" id="PS51752">
    <property type="entry name" value="JACALIN_LECTIN"/>
    <property type="match status" value="1"/>
</dbReference>
<dbReference type="PANTHER" id="PTHR47293:SF15">
    <property type="entry name" value="JACALIN-RELATED LECTIN 19"/>
    <property type="match status" value="1"/>
</dbReference>
<organism evidence="3 4">
    <name type="scientific">Oryza meyeriana var. granulata</name>
    <dbReference type="NCBI Taxonomy" id="110450"/>
    <lineage>
        <taxon>Eukaryota</taxon>
        <taxon>Viridiplantae</taxon>
        <taxon>Streptophyta</taxon>
        <taxon>Embryophyta</taxon>
        <taxon>Tracheophyta</taxon>
        <taxon>Spermatophyta</taxon>
        <taxon>Magnoliopsida</taxon>
        <taxon>Liliopsida</taxon>
        <taxon>Poales</taxon>
        <taxon>Poaceae</taxon>
        <taxon>BOP clade</taxon>
        <taxon>Oryzoideae</taxon>
        <taxon>Oryzeae</taxon>
        <taxon>Oryzinae</taxon>
        <taxon>Oryza</taxon>
        <taxon>Oryza meyeriana</taxon>
    </lineage>
</organism>